<evidence type="ECO:0000256" key="1">
    <source>
        <dbReference type="SAM" id="MobiDB-lite"/>
    </source>
</evidence>
<protein>
    <submittedName>
        <fullName evidence="4">Phosphoenolpyruvate synthase</fullName>
        <ecNumber evidence="4">2.7.9.2</ecNumber>
    </submittedName>
</protein>
<dbReference type="SUPFAM" id="SSF52009">
    <property type="entry name" value="Phosphohistidine domain"/>
    <property type="match status" value="1"/>
</dbReference>
<dbReference type="InterPro" id="IPR036637">
    <property type="entry name" value="Phosphohistidine_dom_sf"/>
</dbReference>
<feature type="region of interest" description="Disordered" evidence="1">
    <location>
        <begin position="749"/>
        <end position="800"/>
    </location>
</feature>
<evidence type="ECO:0000259" key="3">
    <source>
        <dbReference type="Pfam" id="PF01326"/>
    </source>
</evidence>
<feature type="compositionally biased region" description="Basic residues" evidence="1">
    <location>
        <begin position="221"/>
        <end position="230"/>
    </location>
</feature>
<evidence type="ECO:0000259" key="2">
    <source>
        <dbReference type="Pfam" id="PF00391"/>
    </source>
</evidence>
<gene>
    <name evidence="4" type="ORF">AVDCRST_MAG77-2264</name>
</gene>
<keyword evidence="4" id="KW-0670">Pyruvate</keyword>
<dbReference type="InterPro" id="IPR008279">
    <property type="entry name" value="PEP-util_enz_mobile_dom"/>
</dbReference>
<feature type="domain" description="PEP-utilising enzyme mobile" evidence="2">
    <location>
        <begin position="818"/>
        <end position="888"/>
    </location>
</feature>
<dbReference type="InterPro" id="IPR051549">
    <property type="entry name" value="PEP_Utilizing_Enz"/>
</dbReference>
<accession>A0A6J4IK15</accession>
<feature type="region of interest" description="Disordered" evidence="1">
    <location>
        <begin position="296"/>
        <end position="325"/>
    </location>
</feature>
<dbReference type="Pfam" id="PF00391">
    <property type="entry name" value="PEP-utilizers"/>
    <property type="match status" value="1"/>
</dbReference>
<dbReference type="EMBL" id="CADCTC010000131">
    <property type="protein sequence ID" value="CAA9252523.1"/>
    <property type="molecule type" value="Genomic_DNA"/>
</dbReference>
<dbReference type="EC" id="2.7.9.2" evidence="4"/>
<proteinExistence type="predicted"/>
<evidence type="ECO:0000313" key="4">
    <source>
        <dbReference type="EMBL" id="CAA9252523.1"/>
    </source>
</evidence>
<dbReference type="PANTHER" id="PTHR43615">
    <property type="entry name" value="PHOSPHOENOLPYRUVATE SYNTHASE-RELATED"/>
    <property type="match status" value="1"/>
</dbReference>
<dbReference type="Gene3D" id="3.50.30.10">
    <property type="entry name" value="Phosphohistidine domain"/>
    <property type="match status" value="1"/>
</dbReference>
<feature type="domain" description="Pyruvate phosphate dikinase AMP/ATP-binding" evidence="3">
    <location>
        <begin position="63"/>
        <end position="297"/>
    </location>
</feature>
<dbReference type="PANTHER" id="PTHR43615:SF1">
    <property type="entry name" value="PPDK_N DOMAIN-CONTAINING PROTEIN"/>
    <property type="match status" value="1"/>
</dbReference>
<dbReference type="AlphaFoldDB" id="A0A6J4IK15"/>
<dbReference type="InterPro" id="IPR002192">
    <property type="entry name" value="PPDK_AMP/ATP-bd"/>
</dbReference>
<feature type="region of interest" description="Disordered" evidence="1">
    <location>
        <begin position="218"/>
        <end position="242"/>
    </location>
</feature>
<dbReference type="Gene3D" id="3.30.1490.20">
    <property type="entry name" value="ATP-grasp fold, A domain"/>
    <property type="match status" value="2"/>
</dbReference>
<dbReference type="Pfam" id="PF01326">
    <property type="entry name" value="PPDK_N"/>
    <property type="match status" value="1"/>
</dbReference>
<feature type="compositionally biased region" description="Polar residues" evidence="1">
    <location>
        <begin position="315"/>
        <end position="325"/>
    </location>
</feature>
<dbReference type="GO" id="GO:0008986">
    <property type="term" value="F:pyruvate, water dikinase activity"/>
    <property type="evidence" value="ECO:0007669"/>
    <property type="project" value="UniProtKB-EC"/>
</dbReference>
<keyword evidence="4" id="KW-0808">Transferase</keyword>
<reference evidence="4" key="1">
    <citation type="submission" date="2020-02" db="EMBL/GenBank/DDBJ databases">
        <authorList>
            <person name="Meier V. D."/>
        </authorList>
    </citation>
    <scope>NUCLEOTIDE SEQUENCE</scope>
    <source>
        <strain evidence="4">AVDCRST_MAG77</strain>
    </source>
</reference>
<sequence>MEAIIWLDEAAQAPDNDSHGLGGKAGTLARLVAAGLPVPPGFVVSAGAFPDGRAPADGEAPVTLPEALASAVREAYAALGRRAGETDPLVAVRSSGTDEDQAEASFAGQYETVLGVRGAEDVVSAVAHCWGSLASSRAAAYRAHTGTGAPAAAPRMAVLVQELVAAEAAGVAYSADPMTGERSHLVVSAAWGLGRSVADGEVEPDSWRVQRDTLAAEQARVGHKVSRRRPAPGAPQEAVPTALRDAPCLTGDQAQAVARLALDAERLLGVSADVEWARVGETIWLLQARPITALPAGAKGTPGGEGAAPQPEGQTGAQPVGSTSAFPLEWPDAAAAGLHWTQRAVDGRAPEVMPPLELDVRARWARTLAYAQEITGGDGEPPRVIEVNGRQYWHYTGEAPAAAGRVPADPRERGRQHRRDTFARLGEVLCEQGENYLDAVTFPEMRQGNQKLAAVQPDALPPGDLAQHLEEALRWFERGWTLHWARPRATPAARFVASYKEVTGDGDRDRGRLLLLHEPNKMTEAVDGLVALARIAQAHPDLRERLAAGEPDEIAAHLDTLPGEGGAAFRRELAALLEPERQGLRSGSSWGVEQNQCLPGWRDEPHLVIDLVRRYLPLDLDALEAGHAAVVAERDETIDRIREGIADATKRERFDFWLKAGRRAVRAQEDHNYFIDSATTSLLHRAISACGRRLAEAGCMEQAEDVWWLREHQVLAAVRSLDAPEPQQHWPALVAAHKALHVWQQSLTAPESLGAPPPPKKERPAAEPSGTDTTKDKGEAAEPTTALVSGQAGAPGTRSGRVRVVRHDADDADVPDVQPGDVLVARQAGALWAPLAPAVAAVVLEVGGPFMHIMAVCREFGIPGIVNAKGATQALREGQRVTVRVDATRGWVLATEAETAAAPSM</sequence>
<name>A0A6J4IK15_9CHLR</name>
<organism evidence="4">
    <name type="scientific">uncultured Chloroflexota bacterium</name>
    <dbReference type="NCBI Taxonomy" id="166587"/>
    <lineage>
        <taxon>Bacteria</taxon>
        <taxon>Bacillati</taxon>
        <taxon>Chloroflexota</taxon>
        <taxon>environmental samples</taxon>
    </lineage>
</organism>
<dbReference type="SUPFAM" id="SSF56059">
    <property type="entry name" value="Glutathione synthetase ATP-binding domain-like"/>
    <property type="match status" value="1"/>
</dbReference>
<dbReference type="InterPro" id="IPR013815">
    <property type="entry name" value="ATP_grasp_subdomain_1"/>
</dbReference>
<dbReference type="Gene3D" id="3.30.470.20">
    <property type="entry name" value="ATP-grasp fold, B domain"/>
    <property type="match status" value="1"/>
</dbReference>
<dbReference type="GO" id="GO:0005524">
    <property type="term" value="F:ATP binding"/>
    <property type="evidence" value="ECO:0007669"/>
    <property type="project" value="InterPro"/>
</dbReference>